<evidence type="ECO:0000256" key="10">
    <source>
        <dbReference type="ARBA" id="ARBA00023006"/>
    </source>
</evidence>
<feature type="transmembrane region" description="Helical" evidence="18">
    <location>
        <begin position="423"/>
        <end position="444"/>
    </location>
</feature>
<evidence type="ECO:0000256" key="12">
    <source>
        <dbReference type="ARBA" id="ARBA00023055"/>
    </source>
</evidence>
<evidence type="ECO:0000313" key="19">
    <source>
        <dbReference type="EMBL" id="ORY79612.1"/>
    </source>
</evidence>
<evidence type="ECO:0000313" key="20">
    <source>
        <dbReference type="Proteomes" id="UP000193920"/>
    </source>
</evidence>
<dbReference type="GO" id="GO:0005776">
    <property type="term" value="C:autophagosome"/>
    <property type="evidence" value="ECO:0007669"/>
    <property type="project" value="TreeGrafter"/>
</dbReference>
<dbReference type="Proteomes" id="UP000193920">
    <property type="component" value="Unassembled WGS sequence"/>
</dbReference>
<accession>A0A1Y2F6T6</accession>
<keyword evidence="7 18" id="KW-0813">Transport</keyword>
<keyword evidence="9 18" id="KW-1133">Transmembrane helix</keyword>
<comment type="catalytic activity">
    <reaction evidence="15">
        <text>a 1,2-diacyl-sn-glycero-3-phosphoethanolamine(in) = a 1,2-diacyl-sn-glycero-3-phosphoethanolamine(out)</text>
        <dbReference type="Rhea" id="RHEA:38895"/>
        <dbReference type="ChEBI" id="CHEBI:64612"/>
    </reaction>
</comment>
<keyword evidence="13 18" id="KW-0472">Membrane</keyword>
<comment type="caution">
    <text evidence="19">The sequence shown here is derived from an EMBL/GenBank/DDBJ whole genome shotgun (WGS) entry which is preliminary data.</text>
</comment>
<feature type="transmembrane region" description="Helical" evidence="18">
    <location>
        <begin position="234"/>
        <end position="258"/>
    </location>
</feature>
<evidence type="ECO:0000256" key="6">
    <source>
        <dbReference type="ARBA" id="ARBA00018074"/>
    </source>
</evidence>
<dbReference type="GO" id="GO:0000422">
    <property type="term" value="P:autophagy of mitochondrion"/>
    <property type="evidence" value="ECO:0007669"/>
    <property type="project" value="TreeGrafter"/>
</dbReference>
<feature type="non-terminal residue" evidence="19">
    <location>
        <position position="483"/>
    </location>
</feature>
<feature type="transmembrane region" description="Helical" evidence="18">
    <location>
        <begin position="72"/>
        <end position="90"/>
    </location>
</feature>
<feature type="transmembrane region" description="Helical" evidence="18">
    <location>
        <begin position="319"/>
        <end position="341"/>
    </location>
</feature>
<comment type="function">
    <text evidence="18">Phospholipid scramblase involved in autophagy. Cycles between the preautophagosomal structure/phagophore assembly site (PAS) and the cytoplasmic vesicle pool and supplies membrane for the growing autophagosome. Lipid scramblase activity plays a key role in preautophagosomal structure/phagophore assembly by distributing the phospholipids that arrive through ATG2 from the cytoplasmic to the luminal leaflet of the bilayer, thereby driving autophagosomal membrane expansion.</text>
</comment>
<dbReference type="PANTHER" id="PTHR13038">
    <property type="entry name" value="APG9 AUTOPHAGY 9"/>
    <property type="match status" value="1"/>
</dbReference>
<evidence type="ECO:0000256" key="15">
    <source>
        <dbReference type="ARBA" id="ARBA00024615"/>
    </source>
</evidence>
<organism evidence="19 20">
    <name type="scientific">Neocallimastix californiae</name>
    <dbReference type="NCBI Taxonomy" id="1754190"/>
    <lineage>
        <taxon>Eukaryota</taxon>
        <taxon>Fungi</taxon>
        <taxon>Fungi incertae sedis</taxon>
        <taxon>Chytridiomycota</taxon>
        <taxon>Chytridiomycota incertae sedis</taxon>
        <taxon>Neocallimastigomycetes</taxon>
        <taxon>Neocallimastigales</taxon>
        <taxon>Neocallimastigaceae</taxon>
        <taxon>Neocallimastix</taxon>
    </lineage>
</organism>
<evidence type="ECO:0000256" key="17">
    <source>
        <dbReference type="ARBA" id="ARBA00024631"/>
    </source>
</evidence>
<evidence type="ECO:0000256" key="7">
    <source>
        <dbReference type="ARBA" id="ARBA00022448"/>
    </source>
</evidence>
<dbReference type="GO" id="GO:0034045">
    <property type="term" value="C:phagophore assembly site membrane"/>
    <property type="evidence" value="ECO:0007669"/>
    <property type="project" value="UniProtKB-SubCell"/>
</dbReference>
<dbReference type="GO" id="GO:0005789">
    <property type="term" value="C:endoplasmic reticulum membrane"/>
    <property type="evidence" value="ECO:0007669"/>
    <property type="project" value="UniProtKB-SubCell"/>
</dbReference>
<evidence type="ECO:0000256" key="18">
    <source>
        <dbReference type="RuleBase" id="RU364027"/>
    </source>
</evidence>
<sequence length="483" mass="57943">DKSDEFYQEVYEYFKRKGFTCIILERICYLISLAFVICFSVFLFGCIDYSIINEKAQLSQVIVDQCVYRLDWKIKFLLSIFIIMWLYLLIKYISEFQRFRKIYYFYNYKLKIKDTDIQSISWEVIMEKIIKLYNEENQSEKSGDELDAMKIVNIIMRKENYFIALINEQCIKFNIPYFENKQLFTDMLKWNVQWCINNFIFDRYGHVKGCFLSKDEIQKRNMRQKLSKSLSQKFILLGIFNLILFPFLLIFSIIYSFYRYAEEIYNNPGSIMKKSYNSLARWRFREFNELPHVFEKRLNRSYENAIIYLNQSPNYKGSIIFRLVAFISGSIVVVLSILTLMDQEFFNKFEITPGGSVLFYIGVFTSILAFSKGMIIEDTIDYDSELLMEKISLETHYYPQKWKEKNYSNEVRKEFGSYFDTKIFMIFRNIYGIILTPFILIISLPNYSSRIVKFVQNFTVHLPSVGYVCSYANFDFRYHGNPD</sequence>
<dbReference type="GO" id="GO:0061709">
    <property type="term" value="P:reticulophagy"/>
    <property type="evidence" value="ECO:0007669"/>
    <property type="project" value="TreeGrafter"/>
</dbReference>
<feature type="non-terminal residue" evidence="19">
    <location>
        <position position="1"/>
    </location>
</feature>
<dbReference type="OrthoDB" id="2020634at2759"/>
<comment type="catalytic activity">
    <reaction evidence="17">
        <text>a 1,2-diacyl-sn-glycero-3-phosphocholine(in) = a 1,2-diacyl-sn-glycero-3-phosphocholine(out)</text>
        <dbReference type="Rhea" id="RHEA:38571"/>
        <dbReference type="ChEBI" id="CHEBI:57643"/>
    </reaction>
</comment>
<dbReference type="PANTHER" id="PTHR13038:SF10">
    <property type="entry name" value="AUTOPHAGY-RELATED PROTEIN 9"/>
    <property type="match status" value="1"/>
</dbReference>
<evidence type="ECO:0000256" key="3">
    <source>
        <dbReference type="ARBA" id="ARBA00004511"/>
    </source>
</evidence>
<evidence type="ECO:0000256" key="9">
    <source>
        <dbReference type="ARBA" id="ARBA00022989"/>
    </source>
</evidence>
<name>A0A1Y2F6T6_9FUNG</name>
<evidence type="ECO:0000256" key="11">
    <source>
        <dbReference type="ARBA" id="ARBA00023034"/>
    </source>
</evidence>
<dbReference type="GO" id="GO:0034497">
    <property type="term" value="P:protein localization to phagophore assembly site"/>
    <property type="evidence" value="ECO:0007669"/>
    <property type="project" value="TreeGrafter"/>
</dbReference>
<gene>
    <name evidence="19" type="ORF">LY90DRAFT_361104</name>
</gene>
<comment type="catalytic activity">
    <reaction evidence="16">
        <text>a 1,2-diacyl-sn-glycero-3-phospho-(1D-myo-inositol-3-phosphate)(in) = a 1,2-diacyl-sn-glycero-3-phospho-(1D-myo-inositol-3-phosphate)(out)</text>
        <dbReference type="Rhea" id="RHEA:67920"/>
        <dbReference type="ChEBI" id="CHEBI:58088"/>
    </reaction>
</comment>
<reference evidence="19 20" key="1">
    <citation type="submission" date="2016-08" db="EMBL/GenBank/DDBJ databases">
        <title>A Parts List for Fungal Cellulosomes Revealed by Comparative Genomics.</title>
        <authorList>
            <consortium name="DOE Joint Genome Institute"/>
            <person name="Haitjema C.H."/>
            <person name="Gilmore S.P."/>
            <person name="Henske J.K."/>
            <person name="Solomon K.V."/>
            <person name="De Groot R."/>
            <person name="Kuo A."/>
            <person name="Mondo S.J."/>
            <person name="Salamov A.A."/>
            <person name="Labutti K."/>
            <person name="Zhao Z."/>
            <person name="Chiniquy J."/>
            <person name="Barry K."/>
            <person name="Brewer H.M."/>
            <person name="Purvine S.O."/>
            <person name="Wright A.T."/>
            <person name="Boxma B."/>
            <person name="Van Alen T."/>
            <person name="Hackstein J.H."/>
            <person name="Baker S.E."/>
            <person name="Grigoriev I.V."/>
            <person name="O'Malley M.A."/>
        </authorList>
    </citation>
    <scope>NUCLEOTIDE SEQUENCE [LARGE SCALE GENOMIC DNA]</scope>
    <source>
        <strain evidence="19 20">G1</strain>
    </source>
</reference>
<keyword evidence="12 18" id="KW-0445">Lipid transport</keyword>
<feature type="transmembrane region" description="Helical" evidence="18">
    <location>
        <begin position="357"/>
        <end position="376"/>
    </location>
</feature>
<dbReference type="GO" id="GO:0030659">
    <property type="term" value="C:cytoplasmic vesicle membrane"/>
    <property type="evidence" value="ECO:0007669"/>
    <property type="project" value="UniProtKB-SubCell"/>
</dbReference>
<dbReference type="InterPro" id="IPR007241">
    <property type="entry name" value="Autophagy-rel_prot_9"/>
</dbReference>
<dbReference type="Pfam" id="PF04109">
    <property type="entry name" value="ATG9"/>
    <property type="match status" value="1"/>
</dbReference>
<keyword evidence="11" id="KW-0333">Golgi apparatus</keyword>
<keyword evidence="10 18" id="KW-0072">Autophagy</keyword>
<dbReference type="GO" id="GO:0034727">
    <property type="term" value="P:piecemeal microautophagy of the nucleus"/>
    <property type="evidence" value="ECO:0007669"/>
    <property type="project" value="TreeGrafter"/>
</dbReference>
<feature type="transmembrane region" description="Helical" evidence="18">
    <location>
        <begin position="27"/>
        <end position="52"/>
    </location>
</feature>
<evidence type="ECO:0000256" key="5">
    <source>
        <dbReference type="ARBA" id="ARBA00006185"/>
    </source>
</evidence>
<evidence type="ECO:0000256" key="14">
    <source>
        <dbReference type="ARBA" id="ARBA00024479"/>
    </source>
</evidence>
<proteinExistence type="inferred from homology"/>
<evidence type="ECO:0000256" key="2">
    <source>
        <dbReference type="ARBA" id="ARBA00004477"/>
    </source>
</evidence>
<evidence type="ECO:0000256" key="8">
    <source>
        <dbReference type="ARBA" id="ARBA00022692"/>
    </source>
</evidence>
<comment type="catalytic activity">
    <reaction evidence="14">
        <text>a 1,2-diacyl-sn-glycero-3-phospho-L-serine(in) = a 1,2-diacyl-sn-glycero-3-phospho-L-serine(out)</text>
        <dbReference type="Rhea" id="RHEA:38663"/>
        <dbReference type="ChEBI" id="CHEBI:57262"/>
    </reaction>
</comment>
<keyword evidence="20" id="KW-1185">Reference proteome</keyword>
<protein>
    <recommendedName>
        <fullName evidence="6 18">Autophagy-related protein 9</fullName>
    </recommendedName>
</protein>
<dbReference type="AlphaFoldDB" id="A0A1Y2F6T6"/>
<dbReference type="GO" id="GO:0000139">
    <property type="term" value="C:Golgi membrane"/>
    <property type="evidence" value="ECO:0007669"/>
    <property type="project" value="UniProtKB-SubCell"/>
</dbReference>
<evidence type="ECO:0000256" key="13">
    <source>
        <dbReference type="ARBA" id="ARBA00023136"/>
    </source>
</evidence>
<comment type="subcellular location">
    <subcellularLocation>
        <location evidence="1">Cytoplasmic vesicle membrane</location>
        <topology evidence="1">Multi-pass membrane protein</topology>
    </subcellularLocation>
    <subcellularLocation>
        <location evidence="2">Endoplasmic reticulum membrane</location>
        <topology evidence="2">Multi-pass membrane protein</topology>
    </subcellularLocation>
    <subcellularLocation>
        <location evidence="4">Golgi apparatus membrane</location>
        <topology evidence="4">Multi-pass membrane protein</topology>
    </subcellularLocation>
    <subcellularLocation>
        <location evidence="3 18">Preautophagosomal structure membrane</location>
        <topology evidence="3 18">Multi-pass membrane protein</topology>
    </subcellularLocation>
</comment>
<dbReference type="EMBL" id="MCOG01000014">
    <property type="protein sequence ID" value="ORY79612.1"/>
    <property type="molecule type" value="Genomic_DNA"/>
</dbReference>
<evidence type="ECO:0000256" key="4">
    <source>
        <dbReference type="ARBA" id="ARBA00004653"/>
    </source>
</evidence>
<evidence type="ECO:0000256" key="1">
    <source>
        <dbReference type="ARBA" id="ARBA00004439"/>
    </source>
</evidence>
<dbReference type="STRING" id="1754190.A0A1Y2F6T6"/>
<dbReference type="GO" id="GO:0006869">
    <property type="term" value="P:lipid transport"/>
    <property type="evidence" value="ECO:0007669"/>
    <property type="project" value="UniProtKB-KW"/>
</dbReference>
<comment type="similarity">
    <text evidence="5 18">Belongs to the ATG9 family.</text>
</comment>
<keyword evidence="8 18" id="KW-0812">Transmembrane</keyword>
<evidence type="ECO:0000256" key="16">
    <source>
        <dbReference type="ARBA" id="ARBA00024621"/>
    </source>
</evidence>